<dbReference type="Pfam" id="PF03765">
    <property type="entry name" value="CRAL_TRIO_N"/>
    <property type="match status" value="1"/>
</dbReference>
<dbReference type="AlphaFoldDB" id="A0A8S3Z859"/>
<proteinExistence type="predicted"/>
<comment type="caution">
    <text evidence="2">The sequence shown here is derived from an EMBL/GenBank/DDBJ whole genome shotgun (WGS) entry which is preliminary data.</text>
</comment>
<dbReference type="InterPro" id="IPR036273">
    <property type="entry name" value="CRAL/TRIO_N_dom_sf"/>
</dbReference>
<dbReference type="SUPFAM" id="SSF46938">
    <property type="entry name" value="CRAL/TRIO N-terminal domain"/>
    <property type="match status" value="1"/>
</dbReference>
<sequence length="123" mass="14266">MAAEKNYKCSLGEAALQTAIAELNEDPKTRHIEIKTLRERLEKYPGLHARTDPEFLIRFLRARKFDQERSFKLAINYYMARYEDNEVFRGLKPFCVKHVFDSGYTTPLGIRDKQGGAVLVDKP</sequence>
<feature type="domain" description="CRAL/TRIO N-terminal" evidence="1">
    <location>
        <begin position="52"/>
        <end position="77"/>
    </location>
</feature>
<dbReference type="SMART" id="SM01100">
    <property type="entry name" value="CRAL_TRIO_N"/>
    <property type="match status" value="1"/>
</dbReference>
<evidence type="ECO:0000313" key="3">
    <source>
        <dbReference type="Proteomes" id="UP000678393"/>
    </source>
</evidence>
<gene>
    <name evidence="2" type="ORF">CUNI_LOCUS8849</name>
</gene>
<keyword evidence="3" id="KW-1185">Reference proteome</keyword>
<accession>A0A8S3Z859</accession>
<dbReference type="Proteomes" id="UP000678393">
    <property type="component" value="Unassembled WGS sequence"/>
</dbReference>
<dbReference type="PRINTS" id="PR00180">
    <property type="entry name" value="CRETINALDHBP"/>
</dbReference>
<organism evidence="2 3">
    <name type="scientific">Candidula unifasciata</name>
    <dbReference type="NCBI Taxonomy" id="100452"/>
    <lineage>
        <taxon>Eukaryota</taxon>
        <taxon>Metazoa</taxon>
        <taxon>Spiralia</taxon>
        <taxon>Lophotrochozoa</taxon>
        <taxon>Mollusca</taxon>
        <taxon>Gastropoda</taxon>
        <taxon>Heterobranchia</taxon>
        <taxon>Euthyneura</taxon>
        <taxon>Panpulmonata</taxon>
        <taxon>Eupulmonata</taxon>
        <taxon>Stylommatophora</taxon>
        <taxon>Helicina</taxon>
        <taxon>Helicoidea</taxon>
        <taxon>Geomitridae</taxon>
        <taxon>Candidula</taxon>
    </lineage>
</organism>
<dbReference type="Gene3D" id="1.10.8.20">
    <property type="entry name" value="N-terminal domain of phosphatidylinositol transfer protein sec14p"/>
    <property type="match status" value="1"/>
</dbReference>
<dbReference type="OrthoDB" id="75724at2759"/>
<dbReference type="InterPro" id="IPR011074">
    <property type="entry name" value="CRAL/TRIO_N_dom"/>
</dbReference>
<dbReference type="PANTHER" id="PTHR10174:SF130">
    <property type="entry name" value="ALPHA-TOCOPHEROL TRANSFER PROTEIN-LIKE"/>
    <property type="match status" value="1"/>
</dbReference>
<dbReference type="GO" id="GO:1902936">
    <property type="term" value="F:phosphatidylinositol bisphosphate binding"/>
    <property type="evidence" value="ECO:0007669"/>
    <property type="project" value="TreeGrafter"/>
</dbReference>
<dbReference type="GO" id="GO:0016020">
    <property type="term" value="C:membrane"/>
    <property type="evidence" value="ECO:0007669"/>
    <property type="project" value="TreeGrafter"/>
</dbReference>
<name>A0A8S3Z859_9EUPU</name>
<protein>
    <recommendedName>
        <fullName evidence="1">CRAL/TRIO N-terminal domain-containing protein</fullName>
    </recommendedName>
</protein>
<evidence type="ECO:0000313" key="2">
    <source>
        <dbReference type="EMBL" id="CAG5123291.1"/>
    </source>
</evidence>
<reference evidence="2" key="1">
    <citation type="submission" date="2021-04" db="EMBL/GenBank/DDBJ databases">
        <authorList>
            <consortium name="Molecular Ecology Group"/>
        </authorList>
    </citation>
    <scope>NUCLEOTIDE SEQUENCE</scope>
</reference>
<evidence type="ECO:0000259" key="1">
    <source>
        <dbReference type="SMART" id="SM01100"/>
    </source>
</evidence>
<feature type="non-terminal residue" evidence="2">
    <location>
        <position position="1"/>
    </location>
</feature>
<dbReference type="PANTHER" id="PTHR10174">
    <property type="entry name" value="ALPHA-TOCOPHEROL TRANSFER PROTEIN-RELATED"/>
    <property type="match status" value="1"/>
</dbReference>
<dbReference type="EMBL" id="CAJHNH020001494">
    <property type="protein sequence ID" value="CAG5123291.1"/>
    <property type="molecule type" value="Genomic_DNA"/>
</dbReference>